<evidence type="ECO:0000256" key="4">
    <source>
        <dbReference type="ARBA" id="ARBA00022525"/>
    </source>
</evidence>
<dbReference type="AlphaFoldDB" id="A0AA47NSB9"/>
<dbReference type="GO" id="GO:0008203">
    <property type="term" value="P:cholesterol metabolic process"/>
    <property type="evidence" value="ECO:0007669"/>
    <property type="project" value="UniProtKB-KW"/>
</dbReference>
<name>A0AA47NSB9_MERPO</name>
<keyword evidence="16" id="KW-1185">Reference proteome</keyword>
<evidence type="ECO:0000256" key="3">
    <source>
        <dbReference type="ARBA" id="ARBA00022448"/>
    </source>
</evidence>
<keyword evidence="11" id="KW-1207">Sterol metabolism</keyword>
<organism evidence="15 16">
    <name type="scientific">Merluccius polli</name>
    <name type="common">Benguela hake</name>
    <name type="synonym">Merluccius cadenati</name>
    <dbReference type="NCBI Taxonomy" id="89951"/>
    <lineage>
        <taxon>Eukaryota</taxon>
        <taxon>Metazoa</taxon>
        <taxon>Chordata</taxon>
        <taxon>Craniata</taxon>
        <taxon>Vertebrata</taxon>
        <taxon>Euteleostomi</taxon>
        <taxon>Actinopterygii</taxon>
        <taxon>Neopterygii</taxon>
        <taxon>Teleostei</taxon>
        <taxon>Neoteleostei</taxon>
        <taxon>Acanthomorphata</taxon>
        <taxon>Zeiogadaria</taxon>
        <taxon>Gadariae</taxon>
        <taxon>Gadiformes</taxon>
        <taxon>Gadoidei</taxon>
        <taxon>Merlucciidae</taxon>
        <taxon>Merluccius</taxon>
    </lineage>
</organism>
<accession>A0AA47NSB9</accession>
<dbReference type="InterPro" id="IPR050163">
    <property type="entry name" value="Apolipoprotein_A1/A4/E"/>
</dbReference>
<dbReference type="SUPFAM" id="SSF58113">
    <property type="entry name" value="Apolipoprotein A-I"/>
    <property type="match status" value="1"/>
</dbReference>
<comment type="subcellular location">
    <subcellularLocation>
        <location evidence="1">Secreted</location>
    </subcellularLocation>
</comment>
<keyword evidence="7" id="KW-0677">Repeat</keyword>
<dbReference type="PANTHER" id="PTHR18976:SF11">
    <property type="entry name" value="APOLIPOPROTEIN A-I"/>
    <property type="match status" value="1"/>
</dbReference>
<evidence type="ECO:0000256" key="13">
    <source>
        <dbReference type="ARBA" id="ARBA00037506"/>
    </source>
</evidence>
<dbReference type="PROSITE" id="PS51257">
    <property type="entry name" value="PROKAR_LIPOPROTEIN"/>
    <property type="match status" value="1"/>
</dbReference>
<dbReference type="GO" id="GO:1903561">
    <property type="term" value="C:extracellular vesicle"/>
    <property type="evidence" value="ECO:0007669"/>
    <property type="project" value="TreeGrafter"/>
</dbReference>
<dbReference type="GO" id="GO:0060228">
    <property type="term" value="F:phosphatidylcholine-sterol O-acyltransferase activator activity"/>
    <property type="evidence" value="ECO:0007669"/>
    <property type="project" value="TreeGrafter"/>
</dbReference>
<evidence type="ECO:0000313" key="15">
    <source>
        <dbReference type="EMBL" id="KAK0136591.1"/>
    </source>
</evidence>
<evidence type="ECO:0000256" key="9">
    <source>
        <dbReference type="ARBA" id="ARBA00023055"/>
    </source>
</evidence>
<keyword evidence="6 14" id="KW-0732">Signal</keyword>
<comment type="similarity">
    <text evidence="2">Belongs to the apolipoprotein A1/A4/E family.</text>
</comment>
<dbReference type="GO" id="GO:0033700">
    <property type="term" value="P:phospholipid efflux"/>
    <property type="evidence" value="ECO:0007669"/>
    <property type="project" value="TreeGrafter"/>
</dbReference>
<protein>
    <submittedName>
        <fullName evidence="15">Apolipoprotein A-I</fullName>
    </submittedName>
</protein>
<feature type="signal peptide" evidence="14">
    <location>
        <begin position="1"/>
        <end position="18"/>
    </location>
</feature>
<keyword evidence="9" id="KW-0445">Lipid transport</keyword>
<dbReference type="Proteomes" id="UP001174136">
    <property type="component" value="Unassembled WGS sequence"/>
</dbReference>
<dbReference type="GO" id="GO:0120020">
    <property type="term" value="F:cholesterol transfer activity"/>
    <property type="evidence" value="ECO:0007669"/>
    <property type="project" value="TreeGrafter"/>
</dbReference>
<evidence type="ECO:0000256" key="1">
    <source>
        <dbReference type="ARBA" id="ARBA00004613"/>
    </source>
</evidence>
<evidence type="ECO:0000256" key="5">
    <source>
        <dbReference type="ARBA" id="ARBA00022548"/>
    </source>
</evidence>
<reference evidence="15" key="1">
    <citation type="journal article" date="2023" name="Front. Mar. Sci.">
        <title>A new Merluccius polli reference genome to investigate the effects of global change in West African waters.</title>
        <authorList>
            <person name="Mateo J.L."/>
            <person name="Blanco-Fernandez C."/>
            <person name="Garcia-Vazquez E."/>
            <person name="Machado-Schiaffino G."/>
        </authorList>
    </citation>
    <scope>NUCLEOTIDE SEQUENCE</scope>
    <source>
        <strain evidence="15">C29</strain>
        <tissue evidence="15">Fin</tissue>
    </source>
</reference>
<keyword evidence="10" id="KW-0443">Lipid metabolism</keyword>
<keyword evidence="4" id="KW-0964">Secreted</keyword>
<dbReference type="GO" id="GO:0033344">
    <property type="term" value="P:cholesterol efflux"/>
    <property type="evidence" value="ECO:0007669"/>
    <property type="project" value="TreeGrafter"/>
</dbReference>
<dbReference type="Gene3D" id="1.20.120.20">
    <property type="entry name" value="Apolipoprotein"/>
    <property type="match status" value="2"/>
</dbReference>
<comment type="function">
    <text evidence="13">Participates in the reverse transport of cholesterol from tissues to the liver for excretion by promoting cholesterol efflux from tissues and by acting as a cofactor for the lecithin cholesterol acyltransferase (LCAT).</text>
</comment>
<evidence type="ECO:0000256" key="7">
    <source>
        <dbReference type="ARBA" id="ARBA00022737"/>
    </source>
</evidence>
<evidence type="ECO:0000256" key="12">
    <source>
        <dbReference type="ARBA" id="ARBA00023221"/>
    </source>
</evidence>
<dbReference type="GO" id="GO:0034361">
    <property type="term" value="C:very-low-density lipoprotein particle"/>
    <property type="evidence" value="ECO:0007669"/>
    <property type="project" value="TreeGrafter"/>
</dbReference>
<evidence type="ECO:0000256" key="6">
    <source>
        <dbReference type="ARBA" id="ARBA00022729"/>
    </source>
</evidence>
<gene>
    <name evidence="15" type="primary">apoa1</name>
    <name evidence="15" type="ORF">N1851_027232</name>
</gene>
<evidence type="ECO:0000256" key="11">
    <source>
        <dbReference type="ARBA" id="ARBA00023166"/>
    </source>
</evidence>
<keyword evidence="3" id="KW-0813">Transport</keyword>
<dbReference type="InterPro" id="IPR000074">
    <property type="entry name" value="ApoA_E"/>
</dbReference>
<dbReference type="GO" id="GO:0042627">
    <property type="term" value="C:chylomicron"/>
    <property type="evidence" value="ECO:0007669"/>
    <property type="project" value="TreeGrafter"/>
</dbReference>
<dbReference type="PANTHER" id="PTHR18976">
    <property type="entry name" value="APOLIPOPROTEIN"/>
    <property type="match status" value="1"/>
</dbReference>
<dbReference type="GO" id="GO:0005543">
    <property type="term" value="F:phospholipid binding"/>
    <property type="evidence" value="ECO:0007669"/>
    <property type="project" value="TreeGrafter"/>
</dbReference>
<evidence type="ECO:0000256" key="10">
    <source>
        <dbReference type="ARBA" id="ARBA00023098"/>
    </source>
</evidence>
<keyword evidence="5" id="KW-0153">Cholesterol metabolism</keyword>
<proteinExistence type="inferred from homology"/>
<keyword evidence="8" id="KW-0345">HDL</keyword>
<dbReference type="GO" id="GO:0034364">
    <property type="term" value="C:high-density lipoprotein particle"/>
    <property type="evidence" value="ECO:0007669"/>
    <property type="project" value="UniProtKB-KW"/>
</dbReference>
<evidence type="ECO:0000313" key="16">
    <source>
        <dbReference type="Proteomes" id="UP001174136"/>
    </source>
</evidence>
<dbReference type="GO" id="GO:0055090">
    <property type="term" value="P:acylglycerol homeostasis"/>
    <property type="evidence" value="ECO:0007669"/>
    <property type="project" value="TreeGrafter"/>
</dbReference>
<dbReference type="GO" id="GO:0034362">
    <property type="term" value="C:low-density lipoprotein particle"/>
    <property type="evidence" value="ECO:0007669"/>
    <property type="project" value="TreeGrafter"/>
</dbReference>
<evidence type="ECO:0000256" key="2">
    <source>
        <dbReference type="ARBA" id="ARBA00008788"/>
    </source>
</evidence>
<keyword evidence="12" id="KW-0753">Steroid metabolism</keyword>
<dbReference type="EMBL" id="JAOPHQ010005140">
    <property type="protein sequence ID" value="KAK0136591.1"/>
    <property type="molecule type" value="Genomic_DNA"/>
</dbReference>
<sequence>MKFVALALTLLLALGCQTQDVPPNQLDQIRDTALLYLNQVKESAQKTLDHLDGTEYAEYKVKLSQSLDQLNAYAQTLTPYGEAFSTQFVDATNVMRDRALRDMDDLRLKLEPRRQELHKILQQQAEEYRAKLEPIFKEYVDQNQERMDNLKARLQPIMDEMRTKMEANVEETKTKVMPMVEDVRSKLTERLEQLRTMAGPYVDEYQESLTKAVGDAKDKISPHAQDLQAKLEPYIEDLKTKFMSMYNSLSEAIQA</sequence>
<comment type="caution">
    <text evidence="15">The sequence shown here is derived from an EMBL/GenBank/DDBJ whole genome shotgun (WGS) entry which is preliminary data.</text>
</comment>
<dbReference type="Pfam" id="PF01442">
    <property type="entry name" value="Apolipoprotein"/>
    <property type="match status" value="1"/>
</dbReference>
<evidence type="ECO:0000256" key="14">
    <source>
        <dbReference type="SAM" id="SignalP"/>
    </source>
</evidence>
<feature type="chain" id="PRO_5041328364" evidence="14">
    <location>
        <begin position="19"/>
        <end position="255"/>
    </location>
</feature>
<dbReference type="GO" id="GO:0042157">
    <property type="term" value="P:lipoprotein metabolic process"/>
    <property type="evidence" value="ECO:0007669"/>
    <property type="project" value="InterPro"/>
</dbReference>
<evidence type="ECO:0000256" key="8">
    <source>
        <dbReference type="ARBA" id="ARBA00022850"/>
    </source>
</evidence>